<evidence type="ECO:0000256" key="2">
    <source>
        <dbReference type="ARBA" id="ARBA00023043"/>
    </source>
</evidence>
<feature type="chain" id="PRO_5042959805" evidence="4">
    <location>
        <begin position="28"/>
        <end position="247"/>
    </location>
</feature>
<evidence type="ECO:0000313" key="5">
    <source>
        <dbReference type="EMBL" id="KAK3901879.1"/>
    </source>
</evidence>
<dbReference type="PROSITE" id="PS50297">
    <property type="entry name" value="ANK_REP_REGION"/>
    <property type="match status" value="2"/>
</dbReference>
<feature type="signal peptide" evidence="4">
    <location>
        <begin position="1"/>
        <end position="27"/>
    </location>
</feature>
<gene>
    <name evidence="5" type="ORF">C8A05DRAFT_15994</name>
</gene>
<dbReference type="Proteomes" id="UP001303889">
    <property type="component" value="Unassembled WGS sequence"/>
</dbReference>
<dbReference type="EMBL" id="MU855549">
    <property type="protein sequence ID" value="KAK3901879.1"/>
    <property type="molecule type" value="Genomic_DNA"/>
</dbReference>
<dbReference type="SUPFAM" id="SSF48403">
    <property type="entry name" value="Ankyrin repeat"/>
    <property type="match status" value="1"/>
</dbReference>
<protein>
    <submittedName>
        <fullName evidence="5">Ankyrin repeat-containing domain protein</fullName>
    </submittedName>
</protein>
<dbReference type="AlphaFoldDB" id="A0AAN6RT66"/>
<keyword evidence="1" id="KW-0677">Repeat</keyword>
<reference evidence="5" key="1">
    <citation type="journal article" date="2023" name="Mol. Phylogenet. Evol.">
        <title>Genome-scale phylogeny and comparative genomics of the fungal order Sordariales.</title>
        <authorList>
            <person name="Hensen N."/>
            <person name="Bonometti L."/>
            <person name="Westerberg I."/>
            <person name="Brannstrom I.O."/>
            <person name="Guillou S."/>
            <person name="Cros-Aarteil S."/>
            <person name="Calhoun S."/>
            <person name="Haridas S."/>
            <person name="Kuo A."/>
            <person name="Mondo S."/>
            <person name="Pangilinan J."/>
            <person name="Riley R."/>
            <person name="LaButti K."/>
            <person name="Andreopoulos B."/>
            <person name="Lipzen A."/>
            <person name="Chen C."/>
            <person name="Yan M."/>
            <person name="Daum C."/>
            <person name="Ng V."/>
            <person name="Clum A."/>
            <person name="Steindorff A."/>
            <person name="Ohm R.A."/>
            <person name="Martin F."/>
            <person name="Silar P."/>
            <person name="Natvig D.O."/>
            <person name="Lalanne C."/>
            <person name="Gautier V."/>
            <person name="Ament-Velasquez S.L."/>
            <person name="Kruys A."/>
            <person name="Hutchinson M.I."/>
            <person name="Powell A.J."/>
            <person name="Barry K."/>
            <person name="Miller A.N."/>
            <person name="Grigoriev I.V."/>
            <person name="Debuchy R."/>
            <person name="Gladieux P."/>
            <person name="Hiltunen Thoren M."/>
            <person name="Johannesson H."/>
        </authorList>
    </citation>
    <scope>NUCLEOTIDE SEQUENCE</scope>
    <source>
        <strain evidence="5">CBS 103.79</strain>
    </source>
</reference>
<keyword evidence="4" id="KW-0732">Signal</keyword>
<dbReference type="PANTHER" id="PTHR24126">
    <property type="entry name" value="ANKYRIN REPEAT, PH AND SEC7 DOMAIN CONTAINING PROTEIN SECG-RELATED"/>
    <property type="match status" value="1"/>
</dbReference>
<evidence type="ECO:0000313" key="6">
    <source>
        <dbReference type="Proteomes" id="UP001303889"/>
    </source>
</evidence>
<dbReference type="InterPro" id="IPR036770">
    <property type="entry name" value="Ankyrin_rpt-contain_sf"/>
</dbReference>
<dbReference type="PANTHER" id="PTHR24126:SF14">
    <property type="entry name" value="ANK_REP_REGION DOMAIN-CONTAINING PROTEIN"/>
    <property type="match status" value="1"/>
</dbReference>
<reference evidence="5" key="2">
    <citation type="submission" date="2023-05" db="EMBL/GenBank/DDBJ databases">
        <authorList>
            <consortium name="Lawrence Berkeley National Laboratory"/>
            <person name="Steindorff A."/>
            <person name="Hensen N."/>
            <person name="Bonometti L."/>
            <person name="Westerberg I."/>
            <person name="Brannstrom I.O."/>
            <person name="Guillou S."/>
            <person name="Cros-Aarteil S."/>
            <person name="Calhoun S."/>
            <person name="Haridas S."/>
            <person name="Kuo A."/>
            <person name="Mondo S."/>
            <person name="Pangilinan J."/>
            <person name="Riley R."/>
            <person name="Labutti K."/>
            <person name="Andreopoulos B."/>
            <person name="Lipzen A."/>
            <person name="Chen C."/>
            <person name="Yanf M."/>
            <person name="Daum C."/>
            <person name="Ng V."/>
            <person name="Clum A."/>
            <person name="Ohm R."/>
            <person name="Martin F."/>
            <person name="Silar P."/>
            <person name="Natvig D."/>
            <person name="Lalanne C."/>
            <person name="Gautier V."/>
            <person name="Ament-Velasquez S.L."/>
            <person name="Kruys A."/>
            <person name="Hutchinson M.I."/>
            <person name="Powell A.J."/>
            <person name="Barry K."/>
            <person name="Miller A.N."/>
            <person name="Grigoriev I.V."/>
            <person name="Debuchy R."/>
            <person name="Gladieux P."/>
            <person name="Thoren M.H."/>
            <person name="Johannesson H."/>
        </authorList>
    </citation>
    <scope>NUCLEOTIDE SEQUENCE</scope>
    <source>
        <strain evidence="5">CBS 103.79</strain>
    </source>
</reference>
<dbReference type="InterPro" id="IPR002110">
    <property type="entry name" value="Ankyrin_rpt"/>
</dbReference>
<dbReference type="SMART" id="SM00248">
    <property type="entry name" value="ANK"/>
    <property type="match status" value="4"/>
</dbReference>
<keyword evidence="6" id="KW-1185">Reference proteome</keyword>
<name>A0AAN6RT66_9PEZI</name>
<comment type="caution">
    <text evidence="5">The sequence shown here is derived from an EMBL/GenBank/DDBJ whole genome shotgun (WGS) entry which is preliminary data.</text>
</comment>
<evidence type="ECO:0000256" key="4">
    <source>
        <dbReference type="SAM" id="SignalP"/>
    </source>
</evidence>
<keyword evidence="2 3" id="KW-0040">ANK repeat</keyword>
<dbReference type="PROSITE" id="PS50088">
    <property type="entry name" value="ANK_REPEAT"/>
    <property type="match status" value="2"/>
</dbReference>
<sequence length="247" mass="26161">MASTPGSGALLASAASLCSLPIELVLSIIADFAPADLNALARTNKGFHNTVNPVLYQQNVRKQGTSALTWACEHNSPSTLPHLHKQGADFNGADAPPGWFGSLPSRANPMHLAAKHGRIDILTWLLDNGGADIDALSLDFCCCRPVAWSLAAPTPKWTPLHTAVCHGHTDAAIFLLSRGASPIVSPHKQPYNKAAATTSRRCLVTDITVLHTAAAANDLVLIDQLLTARLCLPNAADSRGYTPLHYA</sequence>
<organism evidence="5 6">
    <name type="scientific">Staphylotrichum tortipilum</name>
    <dbReference type="NCBI Taxonomy" id="2831512"/>
    <lineage>
        <taxon>Eukaryota</taxon>
        <taxon>Fungi</taxon>
        <taxon>Dikarya</taxon>
        <taxon>Ascomycota</taxon>
        <taxon>Pezizomycotina</taxon>
        <taxon>Sordariomycetes</taxon>
        <taxon>Sordariomycetidae</taxon>
        <taxon>Sordariales</taxon>
        <taxon>Chaetomiaceae</taxon>
        <taxon>Staphylotrichum</taxon>
    </lineage>
</organism>
<dbReference type="Pfam" id="PF12796">
    <property type="entry name" value="Ank_2"/>
    <property type="match status" value="1"/>
</dbReference>
<feature type="repeat" description="ANK" evidence="3">
    <location>
        <begin position="105"/>
        <end position="138"/>
    </location>
</feature>
<feature type="repeat" description="ANK" evidence="3">
    <location>
        <begin position="155"/>
        <end position="187"/>
    </location>
</feature>
<evidence type="ECO:0000256" key="3">
    <source>
        <dbReference type="PROSITE-ProRule" id="PRU00023"/>
    </source>
</evidence>
<accession>A0AAN6RT66</accession>
<dbReference type="Gene3D" id="1.25.40.20">
    <property type="entry name" value="Ankyrin repeat-containing domain"/>
    <property type="match status" value="2"/>
</dbReference>
<proteinExistence type="predicted"/>
<evidence type="ECO:0000256" key="1">
    <source>
        <dbReference type="ARBA" id="ARBA00022737"/>
    </source>
</evidence>
<feature type="non-terminal residue" evidence="5">
    <location>
        <position position="247"/>
    </location>
</feature>